<evidence type="ECO:0000259" key="2">
    <source>
        <dbReference type="Pfam" id="PF04577"/>
    </source>
</evidence>
<keyword evidence="1" id="KW-0812">Transmembrane</keyword>
<dbReference type="GO" id="GO:0016757">
    <property type="term" value="F:glycosyltransferase activity"/>
    <property type="evidence" value="ECO:0007669"/>
    <property type="project" value="InterPro"/>
</dbReference>
<dbReference type="Pfam" id="PF04577">
    <property type="entry name" value="Glyco_transf_61"/>
    <property type="match status" value="1"/>
</dbReference>
<keyword evidence="1" id="KW-0472">Membrane</keyword>
<accession>A0A0C1QKG7</accession>
<sequence length="722" mass="84973">MGVRFIYNRIKEIVCCFLRPGYLIKKIEVGARFNLLVALCFLTFCSLLICMIPGIFIFMIKIFLTKLIKREVNNRRVKRIKYYLLHPVLIIQKVEMLFKAWLNFLILFSIFPCVVFIFLQKSYTFKQKILIVPTITFRLIRIARLNRIKYYLPEWYTPPLSLEDSIPWRLSRFYSYQIFECLDIKYNMMFNVGSLLKSAGYFKISFRIFIYLTTLKKYKAYGYFGIADLLHLKYLWNIQYSCLTKNFITNDLNPNIKKVLESDHVVHPYKEVSKSFIESCYLKAINLKPSEFMFRWSLSNFYNDIGRYKDSIEQLSKIECRANNLIDTLVKKQIQNISELNEEGDNYKLSSRKLHKCKILDLQDYKIKFNNKLKIIDCIRHVNHKYYEIFNGRKSLKSVILAEEEKFFLEVENAEFIGTTLIAIGRKYILSETHHVGMINMLLFSAHLNLKALNFDKKFAIVELPNRINTQKIKNIVLYIPTHYNNYYHFIYEFIASLLYFLTATTLPKKVKILVPPLLGWQKQLLSYWGVGDLNFLELSRKENIIFNKLIILSNVSRSLLPSSIATANLANIQRKYTSSLIVSAYRKRYFLIRKGYDRKMDNWSNVIKVLKKFDFILIKPEDFSPVELTEIFSNAEVIASQGGAALSNIIFAPSNIKVIILASYDHYQPTYNILASSLKQKSYVVYTEGVSLPCRYYLWSPSELLINKRSFEKAIKDILSD</sequence>
<dbReference type="Proteomes" id="UP000031258">
    <property type="component" value="Unassembled WGS sequence"/>
</dbReference>
<feature type="transmembrane region" description="Helical" evidence="1">
    <location>
        <begin position="35"/>
        <end position="60"/>
    </location>
</feature>
<evidence type="ECO:0000313" key="4">
    <source>
        <dbReference type="Proteomes" id="UP000031258"/>
    </source>
</evidence>
<name>A0A0C1QKG7_9RICK</name>
<evidence type="ECO:0000313" key="3">
    <source>
        <dbReference type="EMBL" id="KIE04628.1"/>
    </source>
</evidence>
<feature type="domain" description="Glycosyltransferase 61 catalytic" evidence="2">
    <location>
        <begin position="487"/>
        <end position="660"/>
    </location>
</feature>
<keyword evidence="4" id="KW-1185">Reference proteome</keyword>
<comment type="caution">
    <text evidence="3">The sequence shown here is derived from an EMBL/GenBank/DDBJ whole genome shotgun (WGS) entry which is preliminary data.</text>
</comment>
<evidence type="ECO:0000256" key="1">
    <source>
        <dbReference type="SAM" id="Phobius"/>
    </source>
</evidence>
<proteinExistence type="predicted"/>
<gene>
    <name evidence="3" type="ORF">NF27_HE00170</name>
</gene>
<protein>
    <recommendedName>
        <fullName evidence="2">Glycosyltransferase 61 catalytic domain-containing protein</fullName>
    </recommendedName>
</protein>
<dbReference type="EMBL" id="JSWE01000176">
    <property type="protein sequence ID" value="KIE04628.1"/>
    <property type="molecule type" value="Genomic_DNA"/>
</dbReference>
<keyword evidence="1" id="KW-1133">Transmembrane helix</keyword>
<dbReference type="InterPro" id="IPR049625">
    <property type="entry name" value="Glyco_transf_61_cat"/>
</dbReference>
<reference evidence="3 4" key="1">
    <citation type="submission" date="2014-11" db="EMBL/GenBank/DDBJ databases">
        <title>A Rickettsiales Symbiont of Amoebae With Ancient Features.</title>
        <authorList>
            <person name="Schulz F."/>
            <person name="Martijn J."/>
            <person name="Wascher F."/>
            <person name="Kostanjsek R."/>
            <person name="Ettema T.J."/>
            <person name="Horn M."/>
        </authorList>
    </citation>
    <scope>NUCLEOTIDE SEQUENCE [LARGE SCALE GENOMIC DNA]</scope>
    <source>
        <strain evidence="3 4">UWC36</strain>
    </source>
</reference>
<feature type="transmembrane region" description="Helical" evidence="1">
    <location>
        <begin position="100"/>
        <end position="119"/>
    </location>
</feature>
<organism evidence="3 4">
    <name type="scientific">Candidatus Jidaibacter acanthamoebae</name>
    <dbReference type="NCBI Taxonomy" id="86105"/>
    <lineage>
        <taxon>Bacteria</taxon>
        <taxon>Pseudomonadati</taxon>
        <taxon>Pseudomonadota</taxon>
        <taxon>Alphaproteobacteria</taxon>
        <taxon>Rickettsiales</taxon>
        <taxon>Candidatus Midichloriaceae</taxon>
        <taxon>Candidatus Jidaibacter</taxon>
    </lineage>
</organism>
<dbReference type="STRING" id="86105.NF27_HE00170"/>
<dbReference type="AlphaFoldDB" id="A0A0C1QKG7"/>